<dbReference type="InterPro" id="IPR035979">
    <property type="entry name" value="RBD_domain_sf"/>
</dbReference>
<proteinExistence type="inferred from homology"/>
<feature type="compositionally biased region" description="Basic and acidic residues" evidence="6">
    <location>
        <begin position="436"/>
        <end position="445"/>
    </location>
</feature>
<dbReference type="SMART" id="SM00360">
    <property type="entry name" value="RRM"/>
    <property type="match status" value="1"/>
</dbReference>
<keyword evidence="5" id="KW-0694">RNA-binding</keyword>
<keyword evidence="3" id="KW-0866">Nonsense-mediated mRNA decay</keyword>
<evidence type="ECO:0000256" key="4">
    <source>
        <dbReference type="ARBA" id="ARBA00023242"/>
    </source>
</evidence>
<dbReference type="InterPro" id="IPR012677">
    <property type="entry name" value="Nucleotide-bd_a/b_plait_sf"/>
</dbReference>
<gene>
    <name evidence="9" type="primary">20344851</name>
    <name evidence="8" type="ORF">GGTG_04393</name>
</gene>
<dbReference type="CDD" id="cd12455">
    <property type="entry name" value="RRM_like_Smg4_UPF3"/>
    <property type="match status" value="1"/>
</dbReference>
<feature type="compositionally biased region" description="Low complexity" evidence="6">
    <location>
        <begin position="635"/>
        <end position="646"/>
    </location>
</feature>
<dbReference type="OrthoDB" id="18087at2759"/>
<dbReference type="EnsemblFungi" id="EJT79308">
    <property type="protein sequence ID" value="EJT79308"/>
    <property type="gene ID" value="GGTG_04393"/>
</dbReference>
<dbReference type="RefSeq" id="XP_009220453.1">
    <property type="nucleotide sequence ID" value="XM_009222189.1"/>
</dbReference>
<feature type="compositionally biased region" description="Basic and acidic residues" evidence="6">
    <location>
        <begin position="654"/>
        <end position="664"/>
    </location>
</feature>
<feature type="region of interest" description="Disordered" evidence="6">
    <location>
        <begin position="585"/>
        <end position="705"/>
    </location>
</feature>
<evidence type="ECO:0000256" key="1">
    <source>
        <dbReference type="ARBA" id="ARBA00004123"/>
    </source>
</evidence>
<feature type="compositionally biased region" description="Low complexity" evidence="6">
    <location>
        <begin position="337"/>
        <end position="346"/>
    </location>
</feature>
<evidence type="ECO:0000313" key="10">
    <source>
        <dbReference type="Proteomes" id="UP000006039"/>
    </source>
</evidence>
<dbReference type="eggNOG" id="KOG1295">
    <property type="taxonomic scope" value="Eukaryota"/>
</dbReference>
<sequence>MAGSQAGPKTANGVLPAPQAKPHPQACAGASSRSGKGKTPVEGQKVVLRRLPPGITEQETVSFLSDEWKPGGAKVGWFSFQAGKISKDPAKPSRPSRAYLHVLKTEQVMGLVEHVRNTEWLDAKDTSASSCLVGPPMLDISIYKKVPSGKVRADARAGTIDQDPEFMDFLEALANPNKDPEADYTAEEDEKLITKASSTPLIDYLREKKANKAKESATGKSGKHSRHESGTAKGRSAEDSKKRTKDSKTEKSTEKPRENVKILTKKAAVEAAAEAANAVASKIIASKEKEELTKTGRRAGIAAAARILQRDLGLSPGNAHRRARQEAAKAESEVKESTSSSATKETTTAKENVRAASAASTTVASPTVSETATAAARPSTPTTPKAAAGSSPRGSRGKKGAAGEKEKGGREKKGATDRSGEASSATTPKVPIAILKKKDREESKQEAAPPASTANVTAEGKAAATTTNSASATAKAVPNGLKATQGKGASGSGKKGRGEGPSNNTPNVSPAATRAFVKHANPSQGVTEALLKEAMQAFGTVTLVEMDKRKGFAYVDFADHDCLAKAIAASPVSVAQATVQVLERKDKDAAPKRGGGGKDAGATPSSSKADGAKGGNGSGATPPLGPKSTPTGPKAEAAASGAARSATPPTGPAADKDKAAGEHKRGGRRRGGRGRGGEPKESGSSKAASAGAGATSTPAAPSAAA</sequence>
<dbReference type="SUPFAM" id="SSF54928">
    <property type="entry name" value="RNA-binding domain, RBD"/>
    <property type="match status" value="2"/>
</dbReference>
<dbReference type="CDD" id="cd00590">
    <property type="entry name" value="RRM_SF"/>
    <property type="match status" value="1"/>
</dbReference>
<dbReference type="STRING" id="644352.J3NSZ5"/>
<evidence type="ECO:0000256" key="2">
    <source>
        <dbReference type="ARBA" id="ARBA00005991"/>
    </source>
</evidence>
<comment type="similarity">
    <text evidence="2">Belongs to the RENT3 family.</text>
</comment>
<accession>J3NSZ5</accession>
<dbReference type="InterPro" id="IPR000504">
    <property type="entry name" value="RRM_dom"/>
</dbReference>
<feature type="compositionally biased region" description="Low complexity" evidence="6">
    <location>
        <begin position="354"/>
        <end position="394"/>
    </location>
</feature>
<dbReference type="PROSITE" id="PS50102">
    <property type="entry name" value="RRM"/>
    <property type="match status" value="1"/>
</dbReference>
<dbReference type="GO" id="GO:0000184">
    <property type="term" value="P:nuclear-transcribed mRNA catabolic process, nonsense-mediated decay"/>
    <property type="evidence" value="ECO:0007669"/>
    <property type="project" value="UniProtKB-KW"/>
</dbReference>
<reference evidence="9" key="4">
    <citation type="journal article" date="2015" name="G3 (Bethesda)">
        <title>Genome sequences of three phytopathogenic species of the Magnaporthaceae family of fungi.</title>
        <authorList>
            <person name="Okagaki L.H."/>
            <person name="Nunes C.C."/>
            <person name="Sailsbery J."/>
            <person name="Clay B."/>
            <person name="Brown D."/>
            <person name="John T."/>
            <person name="Oh Y."/>
            <person name="Young N."/>
            <person name="Fitzgerald M."/>
            <person name="Haas B.J."/>
            <person name="Zeng Q."/>
            <person name="Young S."/>
            <person name="Adiconis X."/>
            <person name="Fan L."/>
            <person name="Levin J.Z."/>
            <person name="Mitchell T.K."/>
            <person name="Okubara P.A."/>
            <person name="Farman M.L."/>
            <person name="Kohn L.M."/>
            <person name="Birren B."/>
            <person name="Ma L.-J."/>
            <person name="Dean R.A."/>
        </authorList>
    </citation>
    <scope>NUCLEOTIDE SEQUENCE</scope>
    <source>
        <strain evidence="9">R3-111a-1</strain>
    </source>
</reference>
<reference evidence="8" key="2">
    <citation type="submission" date="2010-07" db="EMBL/GenBank/DDBJ databases">
        <authorList>
            <consortium name="The Broad Institute Genome Sequencing Platform"/>
            <consortium name="Broad Institute Genome Sequencing Center for Infectious Disease"/>
            <person name="Ma L.-J."/>
            <person name="Dead R."/>
            <person name="Young S."/>
            <person name="Zeng Q."/>
            <person name="Koehrsen M."/>
            <person name="Alvarado L."/>
            <person name="Berlin A."/>
            <person name="Chapman S.B."/>
            <person name="Chen Z."/>
            <person name="Freedman E."/>
            <person name="Gellesch M."/>
            <person name="Goldberg J."/>
            <person name="Griggs A."/>
            <person name="Gujja S."/>
            <person name="Heilman E.R."/>
            <person name="Heiman D."/>
            <person name="Hepburn T."/>
            <person name="Howarth C."/>
            <person name="Jen D."/>
            <person name="Larson L."/>
            <person name="Mehta T."/>
            <person name="Neiman D."/>
            <person name="Pearson M."/>
            <person name="Roberts A."/>
            <person name="Saif S."/>
            <person name="Shea T."/>
            <person name="Shenoy N."/>
            <person name="Sisk P."/>
            <person name="Stolte C."/>
            <person name="Sykes S."/>
            <person name="Walk T."/>
            <person name="White J."/>
            <person name="Yandava C."/>
            <person name="Haas B."/>
            <person name="Nusbaum C."/>
            <person name="Birren B."/>
        </authorList>
    </citation>
    <scope>NUCLEOTIDE SEQUENCE</scope>
    <source>
        <strain evidence="8">R3-111a-1</strain>
    </source>
</reference>
<dbReference type="PANTHER" id="PTHR13112">
    <property type="entry name" value="UPF3 REGULATOR OF NONSENSE TRANSCRIPTS-LIKE PROTEIN"/>
    <property type="match status" value="1"/>
</dbReference>
<evidence type="ECO:0000259" key="7">
    <source>
        <dbReference type="PROSITE" id="PS50102"/>
    </source>
</evidence>
<evidence type="ECO:0000256" key="6">
    <source>
        <dbReference type="SAM" id="MobiDB-lite"/>
    </source>
</evidence>
<feature type="compositionally biased region" description="Low complexity" evidence="6">
    <location>
        <begin position="461"/>
        <end position="476"/>
    </location>
</feature>
<comment type="subcellular location">
    <subcellularLocation>
        <location evidence="1">Nucleus</location>
    </subcellularLocation>
</comment>
<reference evidence="9" key="5">
    <citation type="submission" date="2018-04" db="UniProtKB">
        <authorList>
            <consortium name="EnsemblFungi"/>
        </authorList>
    </citation>
    <scope>IDENTIFICATION</scope>
    <source>
        <strain evidence="9">R3-111a-1</strain>
    </source>
</reference>
<dbReference type="AlphaFoldDB" id="J3NSZ5"/>
<feature type="compositionally biased region" description="Basic and acidic residues" evidence="6">
    <location>
        <begin position="401"/>
        <end position="420"/>
    </location>
</feature>
<feature type="region of interest" description="Disordered" evidence="6">
    <location>
        <begin position="311"/>
        <end position="510"/>
    </location>
</feature>
<dbReference type="GO" id="GO:0005737">
    <property type="term" value="C:cytoplasm"/>
    <property type="evidence" value="ECO:0007669"/>
    <property type="project" value="TreeGrafter"/>
</dbReference>
<dbReference type="PANTHER" id="PTHR13112:SF0">
    <property type="entry name" value="FI21285P1"/>
    <property type="match status" value="1"/>
</dbReference>
<dbReference type="GeneID" id="20344851"/>
<dbReference type="VEuPathDB" id="FungiDB:GGTG_04393"/>
<evidence type="ECO:0000256" key="5">
    <source>
        <dbReference type="PROSITE-ProRule" id="PRU00176"/>
    </source>
</evidence>
<keyword evidence="4" id="KW-0539">Nucleus</keyword>
<evidence type="ECO:0000313" key="8">
    <source>
        <dbReference type="EMBL" id="EJT79308.1"/>
    </source>
</evidence>
<dbReference type="InterPro" id="IPR005120">
    <property type="entry name" value="UPF3_dom"/>
</dbReference>
<protein>
    <recommendedName>
        <fullName evidence="7">RRM domain-containing protein</fullName>
    </recommendedName>
</protein>
<feature type="region of interest" description="Disordered" evidence="6">
    <location>
        <begin position="210"/>
        <end position="259"/>
    </location>
</feature>
<evidence type="ECO:0000256" key="3">
    <source>
        <dbReference type="ARBA" id="ARBA00023161"/>
    </source>
</evidence>
<feature type="compositionally biased region" description="Low complexity" evidence="6">
    <location>
        <begin position="684"/>
        <end position="705"/>
    </location>
</feature>
<dbReference type="Proteomes" id="UP000006039">
    <property type="component" value="Unassembled WGS sequence"/>
</dbReference>
<organism evidence="8">
    <name type="scientific">Gaeumannomyces tritici (strain R3-111a-1)</name>
    <name type="common">Wheat and barley take-all root rot fungus</name>
    <name type="synonym">Gaeumannomyces graminis var. tritici</name>
    <dbReference type="NCBI Taxonomy" id="644352"/>
    <lineage>
        <taxon>Eukaryota</taxon>
        <taxon>Fungi</taxon>
        <taxon>Dikarya</taxon>
        <taxon>Ascomycota</taxon>
        <taxon>Pezizomycotina</taxon>
        <taxon>Sordariomycetes</taxon>
        <taxon>Sordariomycetidae</taxon>
        <taxon>Magnaporthales</taxon>
        <taxon>Magnaporthaceae</taxon>
        <taxon>Gaeumannomyces</taxon>
    </lineage>
</organism>
<dbReference type="GO" id="GO:0045727">
    <property type="term" value="P:positive regulation of translation"/>
    <property type="evidence" value="ECO:0007669"/>
    <property type="project" value="TreeGrafter"/>
</dbReference>
<evidence type="ECO:0000313" key="9">
    <source>
        <dbReference type="EnsemblFungi" id="EJT79308"/>
    </source>
</evidence>
<dbReference type="InterPro" id="IPR039722">
    <property type="entry name" value="Upf3"/>
</dbReference>
<dbReference type="Pfam" id="PF00076">
    <property type="entry name" value="RRM_1"/>
    <property type="match status" value="1"/>
</dbReference>
<keyword evidence="10" id="KW-1185">Reference proteome</keyword>
<dbReference type="GO" id="GO:0005730">
    <property type="term" value="C:nucleolus"/>
    <property type="evidence" value="ECO:0007669"/>
    <property type="project" value="TreeGrafter"/>
</dbReference>
<dbReference type="HOGENOM" id="CLU_018549_0_0_1"/>
<name>J3NSZ5_GAET3</name>
<dbReference type="Pfam" id="PF03467">
    <property type="entry name" value="Smg4_UPF3"/>
    <property type="match status" value="1"/>
</dbReference>
<dbReference type="GO" id="GO:0003729">
    <property type="term" value="F:mRNA binding"/>
    <property type="evidence" value="ECO:0007669"/>
    <property type="project" value="TreeGrafter"/>
</dbReference>
<dbReference type="Gene3D" id="3.30.70.330">
    <property type="match status" value="2"/>
</dbReference>
<reference evidence="10" key="1">
    <citation type="submission" date="2010-07" db="EMBL/GenBank/DDBJ databases">
        <title>The genome sequence of Gaeumannomyces graminis var. tritici strain R3-111a-1.</title>
        <authorList>
            <consortium name="The Broad Institute Genome Sequencing Platform"/>
            <person name="Ma L.-J."/>
            <person name="Dead R."/>
            <person name="Young S."/>
            <person name="Zeng Q."/>
            <person name="Koehrsen M."/>
            <person name="Alvarado L."/>
            <person name="Berlin A."/>
            <person name="Chapman S.B."/>
            <person name="Chen Z."/>
            <person name="Freedman E."/>
            <person name="Gellesch M."/>
            <person name="Goldberg J."/>
            <person name="Griggs A."/>
            <person name="Gujja S."/>
            <person name="Heilman E.R."/>
            <person name="Heiman D."/>
            <person name="Hepburn T."/>
            <person name="Howarth C."/>
            <person name="Jen D."/>
            <person name="Larson L."/>
            <person name="Mehta T."/>
            <person name="Neiman D."/>
            <person name="Pearson M."/>
            <person name="Roberts A."/>
            <person name="Saif S."/>
            <person name="Shea T."/>
            <person name="Shenoy N."/>
            <person name="Sisk P."/>
            <person name="Stolte C."/>
            <person name="Sykes S."/>
            <person name="Walk T."/>
            <person name="White J."/>
            <person name="Yandava C."/>
            <person name="Haas B."/>
            <person name="Nusbaum C."/>
            <person name="Birren B."/>
        </authorList>
    </citation>
    <scope>NUCLEOTIDE SEQUENCE [LARGE SCALE GENOMIC DNA]</scope>
    <source>
        <strain evidence="10">R3-111a-1</strain>
    </source>
</reference>
<dbReference type="EMBL" id="GL385396">
    <property type="protein sequence ID" value="EJT79308.1"/>
    <property type="molecule type" value="Genomic_DNA"/>
</dbReference>
<reference evidence="8" key="3">
    <citation type="submission" date="2010-09" db="EMBL/GenBank/DDBJ databases">
        <title>Annotation of Gaeumannomyces graminis var. tritici R3-111a-1.</title>
        <authorList>
            <consortium name="The Broad Institute Genome Sequencing Platform"/>
            <person name="Ma L.-J."/>
            <person name="Dead R."/>
            <person name="Young S.K."/>
            <person name="Zeng Q."/>
            <person name="Gargeya S."/>
            <person name="Fitzgerald M."/>
            <person name="Haas B."/>
            <person name="Abouelleil A."/>
            <person name="Alvarado L."/>
            <person name="Arachchi H.M."/>
            <person name="Berlin A."/>
            <person name="Brown A."/>
            <person name="Chapman S.B."/>
            <person name="Chen Z."/>
            <person name="Dunbar C."/>
            <person name="Freedman E."/>
            <person name="Gearin G."/>
            <person name="Gellesch M."/>
            <person name="Goldberg J."/>
            <person name="Griggs A."/>
            <person name="Gujja S."/>
            <person name="Heiman D."/>
            <person name="Howarth C."/>
            <person name="Larson L."/>
            <person name="Lui A."/>
            <person name="MacDonald P.J.P."/>
            <person name="Mehta T."/>
            <person name="Montmayeur A."/>
            <person name="Murphy C."/>
            <person name="Neiman D."/>
            <person name="Pearson M."/>
            <person name="Priest M."/>
            <person name="Roberts A."/>
            <person name="Saif S."/>
            <person name="Shea T."/>
            <person name="Shenoy N."/>
            <person name="Sisk P."/>
            <person name="Stolte C."/>
            <person name="Sykes S."/>
            <person name="Yandava C."/>
            <person name="Wortman J."/>
            <person name="Nusbaum C."/>
            <person name="Birren B."/>
        </authorList>
    </citation>
    <scope>NUCLEOTIDE SEQUENCE</scope>
    <source>
        <strain evidence="8">R3-111a-1</strain>
    </source>
</reference>
<feature type="region of interest" description="Disordered" evidence="6">
    <location>
        <begin position="1"/>
        <end position="45"/>
    </location>
</feature>
<feature type="compositionally biased region" description="Basic and acidic residues" evidence="6">
    <location>
        <begin position="324"/>
        <end position="336"/>
    </location>
</feature>
<feature type="domain" description="RRM" evidence="7">
    <location>
        <begin position="513"/>
        <end position="579"/>
    </location>
</feature>
<feature type="compositionally biased region" description="Basic and acidic residues" evidence="6">
    <location>
        <begin position="227"/>
        <end position="259"/>
    </location>
</feature>